<reference evidence="2 3" key="1">
    <citation type="submission" date="2019-10" db="EMBL/GenBank/DDBJ databases">
        <title>Genome sequence of Phaeocystidibacter marisrubri JCM30614 (type strain).</title>
        <authorList>
            <person name="Bowman J.P."/>
        </authorList>
    </citation>
    <scope>NUCLEOTIDE SEQUENCE [LARGE SCALE GENOMIC DNA]</scope>
    <source>
        <strain evidence="2 3">JCM 30614</strain>
    </source>
</reference>
<dbReference type="OrthoDB" id="964187at2"/>
<protein>
    <submittedName>
        <fullName evidence="2">Uncharacterized protein</fullName>
    </submittedName>
</protein>
<dbReference type="AlphaFoldDB" id="A0A6L3ZFE5"/>
<keyword evidence="3" id="KW-1185">Reference proteome</keyword>
<gene>
    <name evidence="2" type="ORF">F8C82_10640</name>
</gene>
<feature type="transmembrane region" description="Helical" evidence="1">
    <location>
        <begin position="12"/>
        <end position="29"/>
    </location>
</feature>
<name>A0A6L3ZFE5_9FLAO</name>
<keyword evidence="1" id="KW-0812">Transmembrane</keyword>
<dbReference type="RefSeq" id="WP_151693565.1">
    <property type="nucleotide sequence ID" value="NZ_BMGX01000001.1"/>
</dbReference>
<evidence type="ECO:0000313" key="3">
    <source>
        <dbReference type="Proteomes" id="UP000484164"/>
    </source>
</evidence>
<proteinExistence type="predicted"/>
<feature type="transmembrane region" description="Helical" evidence="1">
    <location>
        <begin position="35"/>
        <end position="55"/>
    </location>
</feature>
<keyword evidence="1" id="KW-0472">Membrane</keyword>
<accession>A0A6L3ZFE5</accession>
<evidence type="ECO:0000313" key="2">
    <source>
        <dbReference type="EMBL" id="KAB2816137.1"/>
    </source>
</evidence>
<dbReference type="Proteomes" id="UP000484164">
    <property type="component" value="Unassembled WGS sequence"/>
</dbReference>
<organism evidence="2 3">
    <name type="scientific">Phaeocystidibacter marisrubri</name>
    <dbReference type="NCBI Taxonomy" id="1577780"/>
    <lineage>
        <taxon>Bacteria</taxon>
        <taxon>Pseudomonadati</taxon>
        <taxon>Bacteroidota</taxon>
        <taxon>Flavobacteriia</taxon>
        <taxon>Flavobacteriales</taxon>
        <taxon>Phaeocystidibacteraceae</taxon>
        <taxon>Phaeocystidibacter</taxon>
    </lineage>
</organism>
<comment type="caution">
    <text evidence="2">The sequence shown here is derived from an EMBL/GenBank/DDBJ whole genome shotgun (WGS) entry which is preliminary data.</text>
</comment>
<dbReference type="EMBL" id="WBVQ01000002">
    <property type="protein sequence ID" value="KAB2816137.1"/>
    <property type="molecule type" value="Genomic_DNA"/>
</dbReference>
<sequence length="77" mass="9012">MELSKRLQRWVYALSTCVAVYMVSFFVPLPEAERVSLFLGLAIPIAVIRMVYVILRNERPSEWTFDSHFYEDGPSRL</sequence>
<keyword evidence="1" id="KW-1133">Transmembrane helix</keyword>
<evidence type="ECO:0000256" key="1">
    <source>
        <dbReference type="SAM" id="Phobius"/>
    </source>
</evidence>